<dbReference type="GO" id="GO:1990904">
    <property type="term" value="C:ribonucleoprotein complex"/>
    <property type="evidence" value="ECO:0007669"/>
    <property type="project" value="UniProtKB-KW"/>
</dbReference>
<dbReference type="GO" id="GO:0003735">
    <property type="term" value="F:structural constituent of ribosome"/>
    <property type="evidence" value="ECO:0007669"/>
    <property type="project" value="InterPro"/>
</dbReference>
<comment type="similarity">
    <text evidence="1 5">Belongs to the universal ribosomal protein uL24 family.</text>
</comment>
<dbReference type="RefSeq" id="WP_176604870.1">
    <property type="nucleotide sequence ID" value="NZ_LR794158.1"/>
</dbReference>
<dbReference type="Pfam" id="PF00467">
    <property type="entry name" value="KOW"/>
    <property type="match status" value="1"/>
</dbReference>
<dbReference type="InterPro" id="IPR008991">
    <property type="entry name" value="Translation_prot_SH3-like_sf"/>
</dbReference>
<dbReference type="InterPro" id="IPR041988">
    <property type="entry name" value="Ribosomal_uL24_KOW"/>
</dbReference>
<dbReference type="InterPro" id="IPR005824">
    <property type="entry name" value="KOW"/>
</dbReference>
<dbReference type="Pfam" id="PF17136">
    <property type="entry name" value="ribosomal_L24"/>
    <property type="match status" value="1"/>
</dbReference>
<keyword evidence="5" id="KW-0694">RNA-binding</keyword>
<evidence type="ECO:0000256" key="5">
    <source>
        <dbReference type="HAMAP-Rule" id="MF_01326"/>
    </source>
</evidence>
<dbReference type="GO" id="GO:0005840">
    <property type="term" value="C:ribosome"/>
    <property type="evidence" value="ECO:0007669"/>
    <property type="project" value="UniProtKB-KW"/>
</dbReference>
<proteinExistence type="inferred from homology"/>
<dbReference type="GO" id="GO:0019843">
    <property type="term" value="F:rRNA binding"/>
    <property type="evidence" value="ECO:0007669"/>
    <property type="project" value="UniProtKB-UniRule"/>
</dbReference>
<evidence type="ECO:0000259" key="6">
    <source>
        <dbReference type="SMART" id="SM00739"/>
    </source>
</evidence>
<keyword evidence="3 5" id="KW-0687">Ribonucleoprotein</keyword>
<evidence type="ECO:0000256" key="2">
    <source>
        <dbReference type="ARBA" id="ARBA00022980"/>
    </source>
</evidence>
<dbReference type="SMART" id="SM00739">
    <property type="entry name" value="KOW"/>
    <property type="match status" value="1"/>
</dbReference>
<keyword evidence="8" id="KW-1185">Reference proteome</keyword>
<dbReference type="NCBIfam" id="TIGR01079">
    <property type="entry name" value="rplX_bact"/>
    <property type="match status" value="1"/>
</dbReference>
<evidence type="ECO:0000256" key="3">
    <source>
        <dbReference type="ARBA" id="ARBA00023274"/>
    </source>
</evidence>
<evidence type="ECO:0000256" key="1">
    <source>
        <dbReference type="ARBA" id="ARBA00010618"/>
    </source>
</evidence>
<dbReference type="SUPFAM" id="SSF50104">
    <property type="entry name" value="Translation proteins SH3-like domain"/>
    <property type="match status" value="1"/>
</dbReference>
<dbReference type="PANTHER" id="PTHR12903">
    <property type="entry name" value="MITOCHONDRIAL RIBOSOMAL PROTEIN L24"/>
    <property type="match status" value="1"/>
</dbReference>
<gene>
    <name evidence="5 7" type="primary">rplX</name>
    <name evidence="7" type="ORF">ESZ_00123</name>
</gene>
<dbReference type="InterPro" id="IPR003256">
    <property type="entry name" value="Ribosomal_uL24"/>
</dbReference>
<dbReference type="GO" id="GO:0006412">
    <property type="term" value="P:translation"/>
    <property type="evidence" value="ECO:0007669"/>
    <property type="project" value="UniProtKB-UniRule"/>
</dbReference>
<evidence type="ECO:0000256" key="4">
    <source>
        <dbReference type="ARBA" id="ARBA00035206"/>
    </source>
</evidence>
<accession>A0A6J5JZ92</accession>
<comment type="subunit">
    <text evidence="5">Part of the 50S ribosomal subunit.</text>
</comment>
<organism evidence="7 8">
    <name type="scientific">Candidatus Azoamicus ciliaticola</name>
    <dbReference type="NCBI Taxonomy" id="2652803"/>
    <lineage>
        <taxon>Bacteria</taxon>
        <taxon>Pseudomonadati</taxon>
        <taxon>Pseudomonadota</taxon>
        <taxon>Gammaproteobacteria</taxon>
        <taxon>Candidatus Azoamicaceae</taxon>
        <taxon>Candidatus Azoamicus</taxon>
    </lineage>
</organism>
<keyword evidence="2 5" id="KW-0689">Ribosomal protein</keyword>
<sequence>MNKIKVKDKVVILAGKDKGKVGIVSKVLKDKKLNKNFVIVEGVNLFKKHSKAVPNKNKSGGIITIEKPIDYSNVALFCESLNKGSKVFFNFSDSGKKSRFFKLNKEVIT</sequence>
<name>A0A6J5JZ92_9GAMM</name>
<evidence type="ECO:0000313" key="7">
    <source>
        <dbReference type="EMBL" id="CAB3976340.1"/>
    </source>
</evidence>
<reference evidence="7 8" key="1">
    <citation type="submission" date="2020-04" db="EMBL/GenBank/DDBJ databases">
        <authorList>
            <person name="Graf S J."/>
        </authorList>
    </citation>
    <scope>NUCLEOTIDE SEQUENCE [LARGE SCALE GENOMIC DNA]</scope>
    <source>
        <strain evidence="7">1</strain>
    </source>
</reference>
<comment type="function">
    <text evidence="5">One of two assembly initiator proteins, it binds directly to the 5'-end of the 23S rRNA, where it nucleates assembly of the 50S subunit.</text>
</comment>
<dbReference type="InterPro" id="IPR014722">
    <property type="entry name" value="Rib_uL2_dom2"/>
</dbReference>
<dbReference type="Proteomes" id="UP000509549">
    <property type="component" value="Chromosome"/>
</dbReference>
<dbReference type="CDD" id="cd06089">
    <property type="entry name" value="KOW_RPL26"/>
    <property type="match status" value="1"/>
</dbReference>
<dbReference type="AlphaFoldDB" id="A0A6J5JZ92"/>
<keyword evidence="5" id="KW-0699">rRNA-binding</keyword>
<dbReference type="KEGG" id="acil:ESZ_00123"/>
<dbReference type="HAMAP" id="MF_01326_B">
    <property type="entry name" value="Ribosomal_uL24_B"/>
    <property type="match status" value="1"/>
</dbReference>
<evidence type="ECO:0000313" key="8">
    <source>
        <dbReference type="Proteomes" id="UP000509549"/>
    </source>
</evidence>
<protein>
    <recommendedName>
        <fullName evidence="4 5">Large ribosomal subunit protein uL24</fullName>
    </recommendedName>
</protein>
<feature type="domain" description="KOW" evidence="6">
    <location>
        <begin position="3"/>
        <end position="30"/>
    </location>
</feature>
<dbReference type="InterPro" id="IPR057264">
    <property type="entry name" value="Ribosomal_uL24_C"/>
</dbReference>
<comment type="function">
    <text evidence="5">One of the proteins that surrounds the polypeptide exit tunnel on the outside of the subunit.</text>
</comment>
<dbReference type="Gene3D" id="2.30.30.30">
    <property type="match status" value="1"/>
</dbReference>
<dbReference type="EMBL" id="LR794158">
    <property type="protein sequence ID" value="CAB3976340.1"/>
    <property type="molecule type" value="Genomic_DNA"/>
</dbReference>